<protein>
    <submittedName>
        <fullName evidence="2">Transposase</fullName>
    </submittedName>
</protein>
<feature type="domain" description="Integrase catalytic" evidence="1">
    <location>
        <begin position="119"/>
        <end position="295"/>
    </location>
</feature>
<dbReference type="PANTHER" id="PTHR35004">
    <property type="entry name" value="TRANSPOSASE RV3428C-RELATED"/>
    <property type="match status" value="1"/>
</dbReference>
<dbReference type="InterPro" id="IPR012337">
    <property type="entry name" value="RNaseH-like_sf"/>
</dbReference>
<dbReference type="PROSITE" id="PS50994">
    <property type="entry name" value="INTEGRASE"/>
    <property type="match status" value="1"/>
</dbReference>
<organism evidence="2 3">
    <name type="scientific">Clostridium manihotivorum</name>
    <dbReference type="NCBI Taxonomy" id="2320868"/>
    <lineage>
        <taxon>Bacteria</taxon>
        <taxon>Bacillati</taxon>
        <taxon>Bacillota</taxon>
        <taxon>Clostridia</taxon>
        <taxon>Eubacteriales</taxon>
        <taxon>Clostridiaceae</taxon>
        <taxon>Clostridium</taxon>
    </lineage>
</organism>
<accession>A0A410E231</accession>
<sequence length="515" mass="60563">MFAEIIELKNKGFKKSQVERIMGINYKTIMKYWDMTPEEYAELMKKAKSRTKKVDMYKKDVLEWIREFDDISTAQIYDWLQEKYGMLDFKERTLRWYVNKLRANHNLPKAAYKRQYIEVPELPMGYQAQVDFGQTWQHKPDGSRIKLYCFAMVLSHSRFKFVHWLDKPFTTESFIEAHDRAFEYFKGMPKEIVYDQDRVLAVDENFGDVIYTQDFQNYINIMRFKTRLCRAYDPESKGKIEAVVKFVKYNFAIHRTFVDIDSFNEDCLKWLERTGNGKLHDITKKVPAEVFALESQHLQQVPQSIRKKSDDTSLNYAVRKNNTVFYKQNRYQVPKGIYEPGKQVKLVIKDTSMDIVDLESGEIIAHHALSNKKGELVKLNHPERQISKTTEEMYGKALNVLGDTEIARVLLDNIKRERSRYIKDQLGVIVKAAPNYDFDIIEKAVEYCVRRRLWSAGMFKDTLEHLNLKTSQGKNNKPNLNNATIPSKCKGVKTEVRAISEYTNALKGDKITWKN</sequence>
<dbReference type="PANTHER" id="PTHR35004:SF6">
    <property type="entry name" value="TRANSPOSASE"/>
    <property type="match status" value="1"/>
</dbReference>
<dbReference type="SUPFAM" id="SSF53098">
    <property type="entry name" value="Ribonuclease H-like"/>
    <property type="match status" value="1"/>
</dbReference>
<dbReference type="InterPro" id="IPR036397">
    <property type="entry name" value="RNaseH_sf"/>
</dbReference>
<dbReference type="GO" id="GO:0003676">
    <property type="term" value="F:nucleic acid binding"/>
    <property type="evidence" value="ECO:0007669"/>
    <property type="project" value="InterPro"/>
</dbReference>
<dbReference type="EMBL" id="CP025746">
    <property type="protein sequence ID" value="QAA35375.1"/>
    <property type="molecule type" value="Genomic_DNA"/>
</dbReference>
<dbReference type="OrthoDB" id="3193769at2"/>
<evidence type="ECO:0000259" key="1">
    <source>
        <dbReference type="PROSITE" id="PS50994"/>
    </source>
</evidence>
<proteinExistence type="predicted"/>
<name>A0A410E231_9CLOT</name>
<evidence type="ECO:0000313" key="3">
    <source>
        <dbReference type="Proteomes" id="UP000286268"/>
    </source>
</evidence>
<dbReference type="GO" id="GO:0015074">
    <property type="term" value="P:DNA integration"/>
    <property type="evidence" value="ECO:0007669"/>
    <property type="project" value="InterPro"/>
</dbReference>
<dbReference type="KEGG" id="cmah:C1I91_21620"/>
<dbReference type="AlphaFoldDB" id="A0A410E231"/>
<dbReference type="NCBIfam" id="NF033546">
    <property type="entry name" value="transpos_IS21"/>
    <property type="match status" value="1"/>
</dbReference>
<dbReference type="Pfam" id="PF00665">
    <property type="entry name" value="rve"/>
    <property type="match status" value="1"/>
</dbReference>
<dbReference type="InterPro" id="IPR001584">
    <property type="entry name" value="Integrase_cat-core"/>
</dbReference>
<dbReference type="Proteomes" id="UP000286268">
    <property type="component" value="Chromosome"/>
</dbReference>
<evidence type="ECO:0000313" key="2">
    <source>
        <dbReference type="EMBL" id="QAA35375.1"/>
    </source>
</evidence>
<keyword evidence="3" id="KW-1185">Reference proteome</keyword>
<gene>
    <name evidence="2" type="ORF">C1I91_21620</name>
</gene>
<dbReference type="Gene3D" id="3.30.420.10">
    <property type="entry name" value="Ribonuclease H-like superfamily/Ribonuclease H"/>
    <property type="match status" value="1"/>
</dbReference>
<reference evidence="2 3" key="1">
    <citation type="submission" date="2018-01" db="EMBL/GenBank/DDBJ databases">
        <title>Genome Sequencing and Assembly of Anaerobacter polyendosporus strain CT4.</title>
        <authorList>
            <person name="Tachaapaikoon C."/>
            <person name="Sutheeworapong S."/>
            <person name="Jenjaroenpun P."/>
            <person name="Wongsurawat T."/>
            <person name="Nookeaw I."/>
            <person name="Cheawchanlertfa P."/>
            <person name="Kosugi A."/>
            <person name="Cheevadhanarak S."/>
            <person name="Ratanakhanokchai K."/>
        </authorList>
    </citation>
    <scope>NUCLEOTIDE SEQUENCE [LARGE SCALE GENOMIC DNA]</scope>
    <source>
        <strain evidence="2 3">CT4</strain>
    </source>
</reference>